<feature type="transmembrane region" description="Helical" evidence="8">
    <location>
        <begin position="287"/>
        <end position="307"/>
    </location>
</feature>
<organism evidence="10 11">
    <name type="scientific">Paraglaciecola hydrolytica</name>
    <dbReference type="NCBI Taxonomy" id="1799789"/>
    <lineage>
        <taxon>Bacteria</taxon>
        <taxon>Pseudomonadati</taxon>
        <taxon>Pseudomonadota</taxon>
        <taxon>Gammaproteobacteria</taxon>
        <taxon>Alteromonadales</taxon>
        <taxon>Alteromonadaceae</taxon>
        <taxon>Paraglaciecola</taxon>
    </lineage>
</organism>
<dbReference type="EMBL" id="LSNE01000003">
    <property type="protein sequence ID" value="KXI30380.1"/>
    <property type="molecule type" value="Genomic_DNA"/>
</dbReference>
<feature type="transmembrane region" description="Helical" evidence="8">
    <location>
        <begin position="391"/>
        <end position="410"/>
    </location>
</feature>
<keyword evidence="11" id="KW-1185">Reference proteome</keyword>
<comment type="function">
    <text evidence="1">Intake of glucose and galactose.</text>
</comment>
<dbReference type="InterPro" id="IPR050375">
    <property type="entry name" value="MFS_TsgA-like"/>
</dbReference>
<evidence type="ECO:0000313" key="10">
    <source>
        <dbReference type="EMBL" id="KXI30380.1"/>
    </source>
</evidence>
<name>A0A136A5H4_9ALTE</name>
<dbReference type="AlphaFoldDB" id="A0A136A5H4"/>
<dbReference type="PANTHER" id="PTHR43702">
    <property type="entry name" value="L-FUCOSE-PROTON SYMPORTER"/>
    <property type="match status" value="1"/>
</dbReference>
<feature type="transmembrane region" description="Helical" evidence="8">
    <location>
        <begin position="416"/>
        <end position="436"/>
    </location>
</feature>
<evidence type="ECO:0000259" key="9">
    <source>
        <dbReference type="PROSITE" id="PS50850"/>
    </source>
</evidence>
<dbReference type="PANTHER" id="PTHR43702:SF12">
    <property type="entry name" value="N-ACETYL GLUCOSAMINE TRANSPORTER NAGP"/>
    <property type="match status" value="1"/>
</dbReference>
<evidence type="ECO:0000313" key="11">
    <source>
        <dbReference type="Proteomes" id="UP000070299"/>
    </source>
</evidence>
<dbReference type="Pfam" id="PF07690">
    <property type="entry name" value="MFS_1"/>
    <property type="match status" value="1"/>
</dbReference>
<feature type="transmembrane region" description="Helical" evidence="8">
    <location>
        <begin position="248"/>
        <end position="267"/>
    </location>
</feature>
<evidence type="ECO:0000256" key="8">
    <source>
        <dbReference type="SAM" id="Phobius"/>
    </source>
</evidence>
<feature type="domain" description="Major facilitator superfamily (MFS) profile" evidence="9">
    <location>
        <begin position="17"/>
        <end position="442"/>
    </location>
</feature>
<dbReference type="GO" id="GO:0005886">
    <property type="term" value="C:plasma membrane"/>
    <property type="evidence" value="ECO:0007669"/>
    <property type="project" value="UniProtKB-SubCell"/>
</dbReference>
<dbReference type="InterPro" id="IPR011701">
    <property type="entry name" value="MFS"/>
</dbReference>
<feature type="transmembrane region" description="Helical" evidence="8">
    <location>
        <begin position="84"/>
        <end position="103"/>
    </location>
</feature>
<evidence type="ECO:0000256" key="2">
    <source>
        <dbReference type="ARBA" id="ARBA00004429"/>
    </source>
</evidence>
<dbReference type="InterPro" id="IPR005964">
    <property type="entry name" value="Glc/Gal_transptr_bac"/>
</dbReference>
<keyword evidence="5 8" id="KW-0812">Transmembrane</keyword>
<dbReference type="RefSeq" id="WP_068374723.1">
    <property type="nucleotide sequence ID" value="NZ_LSNE01000003.1"/>
</dbReference>
<feature type="transmembrane region" description="Helical" evidence="8">
    <location>
        <begin position="16"/>
        <end position="35"/>
    </location>
</feature>
<dbReference type="Proteomes" id="UP000070299">
    <property type="component" value="Unassembled WGS sequence"/>
</dbReference>
<feature type="transmembrane region" description="Helical" evidence="8">
    <location>
        <begin position="156"/>
        <end position="181"/>
    </location>
</feature>
<evidence type="ECO:0000256" key="4">
    <source>
        <dbReference type="ARBA" id="ARBA00022475"/>
    </source>
</evidence>
<evidence type="ECO:0000256" key="1">
    <source>
        <dbReference type="ARBA" id="ARBA00003321"/>
    </source>
</evidence>
<comment type="caution">
    <text evidence="10">The sequence shown here is derived from an EMBL/GenBank/DDBJ whole genome shotgun (WGS) entry which is preliminary data.</text>
</comment>
<evidence type="ECO:0000256" key="3">
    <source>
        <dbReference type="ARBA" id="ARBA00009120"/>
    </source>
</evidence>
<dbReference type="GO" id="GO:0055056">
    <property type="term" value="F:D-glucose transmembrane transporter activity"/>
    <property type="evidence" value="ECO:0007669"/>
    <property type="project" value="InterPro"/>
</dbReference>
<sequence>MKTDTNLNLEPAKQNYFVPLAIIGALFFIFGFVTWQNGALIPYLKMVCQLTDTQAIMVAFAFYVAYTVMALPMAAILERTGFKNGMALGLLILVAGFLLYMPAAYYQQFWVFLVAQFVIGSGLTILQTAANPYVVKVGPEKSAAVRIMFMGLMNKGAGVIAPLAFTAIVLGDFASLSSVSLAAMPAAEQAETITALSHGLIYPYLGMAVVFTVLAWLLKMSPLPELPLEKDEQANDNGQATKTSILQFPALVLGAVTLFVYVGAEVIAGDTIGLFASNLGVANASSLTSYTMAFMLIGYALGIVLIPRLVSQETALTASAVAGLICSAMVVFSDTNSTGVSAVLWGWAGVPLLPDTITYIALLGFANALVWPAVWPLALVGLGKFTARGSALLIMGISGGALVPLAYGLLSDAVNGQAAYWIMLPLYAFILYYALLGHKKRNW</sequence>
<reference evidence="11" key="1">
    <citation type="submission" date="2016-02" db="EMBL/GenBank/DDBJ databases">
        <authorList>
            <person name="Schultz-Johansen M."/>
            <person name="Glaring M.A."/>
            <person name="Bech P.K."/>
            <person name="Stougaard P."/>
        </authorList>
    </citation>
    <scope>NUCLEOTIDE SEQUENCE [LARGE SCALE GENOMIC DNA]</scope>
    <source>
        <strain evidence="11">S66</strain>
    </source>
</reference>
<dbReference type="GO" id="GO:0005354">
    <property type="term" value="F:galactose transmembrane transporter activity"/>
    <property type="evidence" value="ECO:0007669"/>
    <property type="project" value="InterPro"/>
</dbReference>
<gene>
    <name evidence="10" type="ORF">AX660_10440</name>
</gene>
<evidence type="ECO:0000256" key="7">
    <source>
        <dbReference type="ARBA" id="ARBA00023136"/>
    </source>
</evidence>
<comment type="similarity">
    <text evidence="3">Belongs to the major facilitator superfamily. FHS transporter (TC 2.A.1.7) family.</text>
</comment>
<evidence type="ECO:0000256" key="6">
    <source>
        <dbReference type="ARBA" id="ARBA00022989"/>
    </source>
</evidence>
<dbReference type="InterPro" id="IPR036259">
    <property type="entry name" value="MFS_trans_sf"/>
</dbReference>
<dbReference type="GO" id="GO:1904659">
    <property type="term" value="P:D-glucose transmembrane transport"/>
    <property type="evidence" value="ECO:0007669"/>
    <property type="project" value="InterPro"/>
</dbReference>
<accession>A0A136A5H4</accession>
<feature type="transmembrane region" description="Helical" evidence="8">
    <location>
        <begin position="201"/>
        <end position="218"/>
    </location>
</feature>
<dbReference type="NCBIfam" id="TIGR01272">
    <property type="entry name" value="gluP"/>
    <property type="match status" value="1"/>
</dbReference>
<comment type="subcellular location">
    <subcellularLocation>
        <location evidence="2">Cell inner membrane</location>
        <topology evidence="2">Multi-pass membrane protein</topology>
    </subcellularLocation>
</comment>
<feature type="transmembrane region" description="Helical" evidence="8">
    <location>
        <begin position="109"/>
        <end position="135"/>
    </location>
</feature>
<proteinExistence type="inferred from homology"/>
<protein>
    <submittedName>
        <fullName evidence="10">MFS transporter</fullName>
    </submittedName>
</protein>
<evidence type="ECO:0000256" key="5">
    <source>
        <dbReference type="ARBA" id="ARBA00022692"/>
    </source>
</evidence>
<keyword evidence="4" id="KW-1003">Cell membrane</keyword>
<dbReference type="OrthoDB" id="9795150at2"/>
<keyword evidence="7 8" id="KW-0472">Membrane</keyword>
<dbReference type="CDD" id="cd17394">
    <property type="entry name" value="MFS_FucP_like"/>
    <property type="match status" value="1"/>
</dbReference>
<dbReference type="InterPro" id="IPR020846">
    <property type="entry name" value="MFS_dom"/>
</dbReference>
<dbReference type="Gene3D" id="1.20.1250.20">
    <property type="entry name" value="MFS general substrate transporter like domains"/>
    <property type="match status" value="2"/>
</dbReference>
<dbReference type="STRING" id="1799789.AX660_10440"/>
<dbReference type="SUPFAM" id="SSF103473">
    <property type="entry name" value="MFS general substrate transporter"/>
    <property type="match status" value="1"/>
</dbReference>
<dbReference type="PROSITE" id="PS50850">
    <property type="entry name" value="MFS"/>
    <property type="match status" value="1"/>
</dbReference>
<feature type="transmembrane region" description="Helical" evidence="8">
    <location>
        <begin position="357"/>
        <end position="379"/>
    </location>
</feature>
<keyword evidence="6 8" id="KW-1133">Transmembrane helix</keyword>
<feature type="transmembrane region" description="Helical" evidence="8">
    <location>
        <begin position="55"/>
        <end position="77"/>
    </location>
</feature>